<dbReference type="AlphaFoldDB" id="A0A0G1HPC4"/>
<dbReference type="Proteomes" id="UP000034172">
    <property type="component" value="Unassembled WGS sequence"/>
</dbReference>
<dbReference type="SUPFAM" id="SSF48452">
    <property type="entry name" value="TPR-like"/>
    <property type="match status" value="1"/>
</dbReference>
<dbReference type="EMBL" id="LCIE01000019">
    <property type="protein sequence ID" value="KKT48765.1"/>
    <property type="molecule type" value="Genomic_DNA"/>
</dbReference>
<dbReference type="Gene3D" id="1.25.40.10">
    <property type="entry name" value="Tetratricopeptide repeat domain"/>
    <property type="match status" value="1"/>
</dbReference>
<evidence type="ECO:0000313" key="1">
    <source>
        <dbReference type="EMBL" id="KKT48765.1"/>
    </source>
</evidence>
<accession>A0A0G1HPC4</accession>
<dbReference type="InterPro" id="IPR011990">
    <property type="entry name" value="TPR-like_helical_dom_sf"/>
</dbReference>
<proteinExistence type="predicted"/>
<evidence type="ECO:0008006" key="3">
    <source>
        <dbReference type="Google" id="ProtNLM"/>
    </source>
</evidence>
<dbReference type="STRING" id="1618392.UW41_C0019G0015"/>
<comment type="caution">
    <text evidence="1">The sequence shown here is derived from an EMBL/GenBank/DDBJ whole genome shotgun (WGS) entry which is preliminary data.</text>
</comment>
<name>A0A0G1HPC4_9BACT</name>
<organism evidence="1 2">
    <name type="scientific">Candidatus Collierbacteria bacterium GW2011_GWC2_44_18</name>
    <dbReference type="NCBI Taxonomy" id="1618392"/>
    <lineage>
        <taxon>Bacteria</taxon>
        <taxon>Candidatus Collieribacteriota</taxon>
    </lineage>
</organism>
<gene>
    <name evidence="1" type="ORF">UW41_C0019G0015</name>
</gene>
<protein>
    <recommendedName>
        <fullName evidence="3">Tetratricopeptide repeat protein</fullName>
    </recommendedName>
</protein>
<evidence type="ECO:0000313" key="2">
    <source>
        <dbReference type="Proteomes" id="UP000034172"/>
    </source>
</evidence>
<sequence length="236" mass="25962">MDTIMEKRLSEANDLREAEKYGDSAKVYTECLIDLIKNGDQTGLIHCLGGQSLIYKILIRSNNSPIYHQLTLSFAKGALDVAESNLINLDGRVVAIAYRCYGDALLMDDKPQAALPYFEKAFSITTAGIPEKGNLKAHIGGIKYLLGEKELGKNIIEEALADIRTGDPSVGAYRTWETGCLNGLAKIYAIENNPNKATDTIKLSLEIATDHNLPIRKREAEEILEKISSGKIDFSI</sequence>
<reference evidence="1 2" key="1">
    <citation type="journal article" date="2015" name="Nature">
        <title>rRNA introns, odd ribosomes, and small enigmatic genomes across a large radiation of phyla.</title>
        <authorList>
            <person name="Brown C.T."/>
            <person name="Hug L.A."/>
            <person name="Thomas B.C."/>
            <person name="Sharon I."/>
            <person name="Castelle C.J."/>
            <person name="Singh A."/>
            <person name="Wilkins M.J."/>
            <person name="Williams K.H."/>
            <person name="Banfield J.F."/>
        </authorList>
    </citation>
    <scope>NUCLEOTIDE SEQUENCE [LARGE SCALE GENOMIC DNA]</scope>
</reference>